<name>A0AA86UUJ5_9EUKA</name>
<reference evidence="2 3" key="2">
    <citation type="submission" date="2024-07" db="EMBL/GenBank/DDBJ databases">
        <authorList>
            <person name="Akdeniz Z."/>
        </authorList>
    </citation>
    <scope>NUCLEOTIDE SEQUENCE [LARGE SCALE GENOMIC DNA]</scope>
</reference>
<gene>
    <name evidence="2" type="ORF">HINF_LOCUS12091</name>
    <name evidence="1" type="ORF">HINF_LOCUS52801</name>
</gene>
<comment type="caution">
    <text evidence="1">The sequence shown here is derived from an EMBL/GenBank/DDBJ whole genome shotgun (WGS) entry which is preliminary data.</text>
</comment>
<accession>A0AA86UUJ5</accession>
<organism evidence="1">
    <name type="scientific">Hexamita inflata</name>
    <dbReference type="NCBI Taxonomy" id="28002"/>
    <lineage>
        <taxon>Eukaryota</taxon>
        <taxon>Metamonada</taxon>
        <taxon>Diplomonadida</taxon>
        <taxon>Hexamitidae</taxon>
        <taxon>Hexamitinae</taxon>
        <taxon>Hexamita</taxon>
    </lineage>
</organism>
<dbReference type="EMBL" id="CATOUU010000985">
    <property type="protein sequence ID" value="CAI9965156.1"/>
    <property type="molecule type" value="Genomic_DNA"/>
</dbReference>
<evidence type="ECO:0000313" key="2">
    <source>
        <dbReference type="EMBL" id="CAL5991426.1"/>
    </source>
</evidence>
<sequence>MIFLLVEFTSQTNYTDLQANYFDSNHIYQIRLLEQPLYCDWIGDITRPLNLTHQALAFIDLNESKQFVYHYEQNQDYVMKVRDFFRPREIYNMTTGLYDFIWDLKVSVQVMDEIRTDKCGWEVQTVVASGVKGLILNDWSHNYAQWFNDNYQTYSLFEIWSVSNKSRYEDLKANQCHDFAWWSMQNLQNQYGVQFNGKLAHRLYVHYQLQNSKKAPRRLNPQQAEDNKIIFDFYNYLQIPNYISEIVNYVPQENVDRQFVNYLNNEYWVFDTEAMPVITYTHKYIQVPGYE</sequence>
<dbReference type="EMBL" id="CAXDID020000027">
    <property type="protein sequence ID" value="CAL5991426.1"/>
    <property type="molecule type" value="Genomic_DNA"/>
</dbReference>
<proteinExistence type="predicted"/>
<evidence type="ECO:0000313" key="3">
    <source>
        <dbReference type="Proteomes" id="UP001642409"/>
    </source>
</evidence>
<dbReference type="AlphaFoldDB" id="A0AA86UUJ5"/>
<protein>
    <submittedName>
        <fullName evidence="1">Uncharacterized protein</fullName>
    </submittedName>
</protein>
<dbReference type="Proteomes" id="UP001642409">
    <property type="component" value="Unassembled WGS sequence"/>
</dbReference>
<reference evidence="1" key="1">
    <citation type="submission" date="2023-06" db="EMBL/GenBank/DDBJ databases">
        <authorList>
            <person name="Kurt Z."/>
        </authorList>
    </citation>
    <scope>NUCLEOTIDE SEQUENCE</scope>
</reference>
<keyword evidence="3" id="KW-1185">Reference proteome</keyword>
<evidence type="ECO:0000313" key="1">
    <source>
        <dbReference type="EMBL" id="CAI9965156.1"/>
    </source>
</evidence>